<dbReference type="FunCoup" id="A0A3N0VGH4">
    <property type="interactions" value="87"/>
</dbReference>
<keyword evidence="3 9" id="KW-0808">Transferase</keyword>
<evidence type="ECO:0000256" key="4">
    <source>
        <dbReference type="ARBA" id="ARBA00022741"/>
    </source>
</evidence>
<keyword evidence="5 9" id="KW-0418">Kinase</keyword>
<dbReference type="Gene3D" id="3.40.50.300">
    <property type="entry name" value="P-loop containing nucleotide triphosphate hydrolases"/>
    <property type="match status" value="1"/>
</dbReference>
<dbReference type="EMBL" id="RJVO01000002">
    <property type="protein sequence ID" value="ROH91883.1"/>
    <property type="molecule type" value="Genomic_DNA"/>
</dbReference>
<proteinExistence type="inferred from homology"/>
<gene>
    <name evidence="9" type="ORF">ED208_05780</name>
</gene>
<evidence type="ECO:0000256" key="6">
    <source>
        <dbReference type="ARBA" id="ARBA00022840"/>
    </source>
</evidence>
<dbReference type="InterPro" id="IPR027417">
    <property type="entry name" value="P-loop_NTPase"/>
</dbReference>
<dbReference type="InterPro" id="IPR006083">
    <property type="entry name" value="PRK/URK"/>
</dbReference>
<evidence type="ECO:0000259" key="8">
    <source>
        <dbReference type="Pfam" id="PF00485"/>
    </source>
</evidence>
<feature type="domain" description="Phosphoribulokinase/uridine kinase" evidence="8">
    <location>
        <begin position="7"/>
        <end position="214"/>
    </location>
</feature>
<comment type="catalytic activity">
    <reaction evidence="7">
        <text>D-ribulose 5-phosphate + ATP = D-ribulose 1,5-bisphosphate + ADP + H(+)</text>
        <dbReference type="Rhea" id="RHEA:19365"/>
        <dbReference type="ChEBI" id="CHEBI:15378"/>
        <dbReference type="ChEBI" id="CHEBI:30616"/>
        <dbReference type="ChEBI" id="CHEBI:57870"/>
        <dbReference type="ChEBI" id="CHEBI:58121"/>
        <dbReference type="ChEBI" id="CHEBI:456216"/>
        <dbReference type="EC" id="2.7.1.19"/>
    </reaction>
</comment>
<dbReference type="GO" id="GO:0005524">
    <property type="term" value="F:ATP binding"/>
    <property type="evidence" value="ECO:0007669"/>
    <property type="project" value="UniProtKB-KW"/>
</dbReference>
<keyword evidence="4" id="KW-0547">Nucleotide-binding</keyword>
<dbReference type="InParanoid" id="A0A3N0VGH4"/>
<evidence type="ECO:0000313" key="10">
    <source>
        <dbReference type="Proteomes" id="UP000282106"/>
    </source>
</evidence>
<dbReference type="PRINTS" id="PR00478">
    <property type="entry name" value="PHRIBLKINASE"/>
</dbReference>
<name>A0A3N0VGH4_9GAMM</name>
<dbReference type="NCBIfam" id="NF011997">
    <property type="entry name" value="PRK15453.1"/>
    <property type="match status" value="1"/>
</dbReference>
<evidence type="ECO:0000256" key="2">
    <source>
        <dbReference type="ARBA" id="ARBA00012042"/>
    </source>
</evidence>
<evidence type="ECO:0000313" key="9">
    <source>
        <dbReference type="EMBL" id="ROH91883.1"/>
    </source>
</evidence>
<sequence>MSARHPIIAVTGSSGAGTSTAKRVFERIFADLDLKAAYVEGDSFHAYERDHWRQMLERARIRGETLSLFGTQGNLLGRLENLFREYGETGGGQTRHYLHTEEEARAARQSPGSFTPWQRIEPGTDVLFYEGLHGGLVTGEVNIAQHVDLLVGMTPIINLEWIQKINRDTAERGYTSQEVTNTILRRMPDYVNYILPQFSRTDVNFQRVPLVDTSNPFEPQAIPAADESLIVIHFNKAARFEASFEGILALIPDAFISSPSTVVVPGEQQEQAMELLLGDAIERLANRRHR</sequence>
<dbReference type="AlphaFoldDB" id="A0A3N0VGH4"/>
<organism evidence="9 10">
    <name type="scientific">Stagnimonas aquatica</name>
    <dbReference type="NCBI Taxonomy" id="2689987"/>
    <lineage>
        <taxon>Bacteria</taxon>
        <taxon>Pseudomonadati</taxon>
        <taxon>Pseudomonadota</taxon>
        <taxon>Gammaproteobacteria</taxon>
        <taxon>Nevskiales</taxon>
        <taxon>Nevskiaceae</taxon>
        <taxon>Stagnimonas</taxon>
    </lineage>
</organism>
<accession>A0A3N0VGH4</accession>
<dbReference type="SUPFAM" id="SSF52540">
    <property type="entry name" value="P-loop containing nucleoside triphosphate hydrolases"/>
    <property type="match status" value="1"/>
</dbReference>
<keyword evidence="10" id="KW-1185">Reference proteome</keyword>
<dbReference type="GO" id="GO:0005975">
    <property type="term" value="P:carbohydrate metabolic process"/>
    <property type="evidence" value="ECO:0007669"/>
    <property type="project" value="InterPro"/>
</dbReference>
<dbReference type="RefSeq" id="WP_123210927.1">
    <property type="nucleotide sequence ID" value="NZ_RJVO01000002.1"/>
</dbReference>
<evidence type="ECO:0000256" key="7">
    <source>
        <dbReference type="ARBA" id="ARBA00047663"/>
    </source>
</evidence>
<keyword evidence="6" id="KW-0067">ATP-binding</keyword>
<evidence type="ECO:0000256" key="3">
    <source>
        <dbReference type="ARBA" id="ARBA00022679"/>
    </source>
</evidence>
<comment type="similarity">
    <text evidence="1">Belongs to the phosphoribulokinase family.</text>
</comment>
<protein>
    <recommendedName>
        <fullName evidence="2">phosphoribulokinase</fullName>
        <ecNumber evidence="2">2.7.1.19</ecNumber>
    </recommendedName>
</protein>
<dbReference type="Pfam" id="PF00485">
    <property type="entry name" value="PRK"/>
    <property type="match status" value="1"/>
</dbReference>
<reference evidence="9 10" key="1">
    <citation type="submission" date="2018-10" db="EMBL/GenBank/DDBJ databases">
        <authorList>
            <person name="Chen W.-M."/>
        </authorList>
    </citation>
    <scope>NUCLEOTIDE SEQUENCE [LARGE SCALE GENOMIC DNA]</scope>
    <source>
        <strain evidence="9 10">THS-13</strain>
    </source>
</reference>
<evidence type="ECO:0000256" key="1">
    <source>
        <dbReference type="ARBA" id="ARBA00009719"/>
    </source>
</evidence>
<dbReference type="GO" id="GO:0008974">
    <property type="term" value="F:phosphoribulokinase activity"/>
    <property type="evidence" value="ECO:0007669"/>
    <property type="project" value="UniProtKB-EC"/>
</dbReference>
<dbReference type="InterPro" id="IPR006082">
    <property type="entry name" value="PRK"/>
</dbReference>
<comment type="caution">
    <text evidence="9">The sequence shown here is derived from an EMBL/GenBank/DDBJ whole genome shotgun (WGS) entry which is preliminary data.</text>
</comment>
<dbReference type="EC" id="2.7.1.19" evidence="2"/>
<dbReference type="Proteomes" id="UP000282106">
    <property type="component" value="Unassembled WGS sequence"/>
</dbReference>
<evidence type="ECO:0000256" key="5">
    <source>
        <dbReference type="ARBA" id="ARBA00022777"/>
    </source>
</evidence>